<feature type="chain" id="PRO_5045904047" description="Receptor" evidence="2">
    <location>
        <begin position="29"/>
        <end position="324"/>
    </location>
</feature>
<dbReference type="Gene3D" id="3.40.190.10">
    <property type="entry name" value="Periplasmic binding protein-like II"/>
    <property type="match status" value="1"/>
</dbReference>
<evidence type="ECO:0000256" key="2">
    <source>
        <dbReference type="SAM" id="SignalP"/>
    </source>
</evidence>
<dbReference type="Proteomes" id="UP000507140">
    <property type="component" value="Unassembled WGS sequence"/>
</dbReference>
<dbReference type="Pfam" id="PF03401">
    <property type="entry name" value="TctC"/>
    <property type="match status" value="1"/>
</dbReference>
<evidence type="ECO:0008006" key="5">
    <source>
        <dbReference type="Google" id="ProtNLM"/>
    </source>
</evidence>
<dbReference type="EMBL" id="CADIKR010000004">
    <property type="protein sequence ID" value="CAB3885515.1"/>
    <property type="molecule type" value="Genomic_DNA"/>
</dbReference>
<reference evidence="3 4" key="1">
    <citation type="submission" date="2020-04" db="EMBL/GenBank/DDBJ databases">
        <authorList>
            <person name="De Canck E."/>
        </authorList>
    </citation>
    <scope>NUCLEOTIDE SEQUENCE [LARGE SCALE GENOMIC DNA]</scope>
    <source>
        <strain evidence="3 4">LMG 3415</strain>
    </source>
</reference>
<comment type="caution">
    <text evidence="3">The sequence shown here is derived from an EMBL/GenBank/DDBJ whole genome shotgun (WGS) entry which is preliminary data.</text>
</comment>
<accession>A0ABM8LGA8</accession>
<dbReference type="PIRSF" id="PIRSF017082">
    <property type="entry name" value="YflP"/>
    <property type="match status" value="1"/>
</dbReference>
<comment type="similarity">
    <text evidence="1">Belongs to the UPF0065 (bug) family.</text>
</comment>
<proteinExistence type="inferred from homology"/>
<dbReference type="SUPFAM" id="SSF53850">
    <property type="entry name" value="Periplasmic binding protein-like II"/>
    <property type="match status" value="1"/>
</dbReference>
<gene>
    <name evidence="3" type="ORF">LMG3415_03676</name>
</gene>
<feature type="signal peptide" evidence="2">
    <location>
        <begin position="1"/>
        <end position="28"/>
    </location>
</feature>
<evidence type="ECO:0000313" key="3">
    <source>
        <dbReference type="EMBL" id="CAB3885515.1"/>
    </source>
</evidence>
<dbReference type="Gene3D" id="3.40.190.150">
    <property type="entry name" value="Bordetella uptake gene, domain 1"/>
    <property type="match status" value="1"/>
</dbReference>
<dbReference type="RefSeq" id="WP_180099321.1">
    <property type="nucleotide sequence ID" value="NZ_CADIKR010000004.1"/>
</dbReference>
<evidence type="ECO:0000256" key="1">
    <source>
        <dbReference type="ARBA" id="ARBA00006987"/>
    </source>
</evidence>
<dbReference type="PANTHER" id="PTHR42928:SF5">
    <property type="entry name" value="BLR1237 PROTEIN"/>
    <property type="match status" value="1"/>
</dbReference>
<keyword evidence="2" id="KW-0732">Signal</keyword>
<evidence type="ECO:0000313" key="4">
    <source>
        <dbReference type="Proteomes" id="UP000507140"/>
    </source>
</evidence>
<dbReference type="InterPro" id="IPR042100">
    <property type="entry name" value="Bug_dom1"/>
</dbReference>
<dbReference type="InterPro" id="IPR005064">
    <property type="entry name" value="BUG"/>
</dbReference>
<protein>
    <recommendedName>
        <fullName evidence="5">Receptor</fullName>
    </recommendedName>
</protein>
<keyword evidence="4" id="KW-1185">Reference proteome</keyword>
<dbReference type="PANTHER" id="PTHR42928">
    <property type="entry name" value="TRICARBOXYLATE-BINDING PROTEIN"/>
    <property type="match status" value="1"/>
</dbReference>
<organism evidence="3 4">
    <name type="scientific">Achromobacter mucicolens</name>
    <dbReference type="NCBI Taxonomy" id="1389922"/>
    <lineage>
        <taxon>Bacteria</taxon>
        <taxon>Pseudomonadati</taxon>
        <taxon>Pseudomonadota</taxon>
        <taxon>Betaproteobacteria</taxon>
        <taxon>Burkholderiales</taxon>
        <taxon>Alcaligenaceae</taxon>
        <taxon>Achromobacter</taxon>
    </lineage>
</organism>
<sequence>MTSRFQAARRNTLLALALAAAGMGAAHADQRVIRVVVPYGTGAVQDTIARAIGDELGKALDASIVIENRAGAGGTVGTAQVARAKPDGNTLVLAAASHNIAGYLYKNLSYDPGKDFTGVAYIGNTGYIILASASLNARNTAEFIQAVKTRPGAYDYASAGNGSASHLGMASFLTAAGAQMQHIPMKSTGDAVTELLAGRVQAVTAATIGVTAYRNDPRVTFLAYTGKTRSRFAPDLPTVAESGLPGYAFDSWLGLLAPAGISTADRDQINAAVNKVLADPKVQARLASLGVEAEAKSAAQFQELLKADFEAAGKVVAASGARVE</sequence>
<name>A0ABM8LGA8_9BURK</name>